<sequence>MPVRFVVVQSNPDLFWCSCARNIMKEYVDQHEHFVLNWVTEPKYGIDNEVTESKMMKYEFALRHLDDSSMVVIVDCDVFVTDPLVSPLDVWDNFAHKDTSMILSRDAHWQMGVPVNSGVIIMKPDGFTRQILETVVKKGRLSPDMHGNLYNAKTLVDQPRLTFELRELGQLNTKPVSPCEIHSHVTVVTQRVMNSFYRIPMSFWSGFHYDPPESKWRVGDWVSHVTGMDATQRVKAARIFGNGCPGIKDNTARLGKLTTDGKAKVHN</sequence>
<dbReference type="Proteomes" id="UP001165065">
    <property type="component" value="Unassembled WGS sequence"/>
</dbReference>
<protein>
    <recommendedName>
        <fullName evidence="3">Nucleotide-diphospho-sugar transferase domain-containing protein</fullName>
    </recommendedName>
</protein>
<reference evidence="2" key="1">
    <citation type="journal article" date="2023" name="Commun. Biol.">
        <title>Genome analysis of Parmales, the sister group of diatoms, reveals the evolutionary specialization of diatoms from phago-mixotrophs to photoautotrophs.</title>
        <authorList>
            <person name="Ban H."/>
            <person name="Sato S."/>
            <person name="Yoshikawa S."/>
            <person name="Yamada K."/>
            <person name="Nakamura Y."/>
            <person name="Ichinomiya M."/>
            <person name="Sato N."/>
            <person name="Blanc-Mathieu R."/>
            <person name="Endo H."/>
            <person name="Kuwata A."/>
            <person name="Ogata H."/>
        </authorList>
    </citation>
    <scope>NUCLEOTIDE SEQUENCE [LARGE SCALE GENOMIC DNA]</scope>
</reference>
<evidence type="ECO:0008006" key="3">
    <source>
        <dbReference type="Google" id="ProtNLM"/>
    </source>
</evidence>
<proteinExistence type="predicted"/>
<dbReference type="OrthoDB" id="190206at2759"/>
<dbReference type="EMBL" id="BRYA01000080">
    <property type="protein sequence ID" value="GMI38056.1"/>
    <property type="molecule type" value="Genomic_DNA"/>
</dbReference>
<name>A0A9W7G759_9STRA</name>
<gene>
    <name evidence="1" type="ORF">TrCOL_g4692</name>
</gene>
<keyword evidence="2" id="KW-1185">Reference proteome</keyword>
<comment type="caution">
    <text evidence="1">The sequence shown here is derived from an EMBL/GenBank/DDBJ whole genome shotgun (WGS) entry which is preliminary data.</text>
</comment>
<accession>A0A9W7G759</accession>
<dbReference type="AlphaFoldDB" id="A0A9W7G759"/>
<evidence type="ECO:0000313" key="1">
    <source>
        <dbReference type="EMBL" id="GMI38056.1"/>
    </source>
</evidence>
<evidence type="ECO:0000313" key="2">
    <source>
        <dbReference type="Proteomes" id="UP001165065"/>
    </source>
</evidence>
<organism evidence="1 2">
    <name type="scientific">Triparma columacea</name>
    <dbReference type="NCBI Taxonomy" id="722753"/>
    <lineage>
        <taxon>Eukaryota</taxon>
        <taxon>Sar</taxon>
        <taxon>Stramenopiles</taxon>
        <taxon>Ochrophyta</taxon>
        <taxon>Bolidophyceae</taxon>
        <taxon>Parmales</taxon>
        <taxon>Triparmaceae</taxon>
        <taxon>Triparma</taxon>
    </lineage>
</organism>